<dbReference type="Gene3D" id="1.10.510.10">
    <property type="entry name" value="Transferase(Phosphotransferase) domain 1"/>
    <property type="match status" value="1"/>
</dbReference>
<evidence type="ECO:0000313" key="2">
    <source>
        <dbReference type="Proteomes" id="UP001383192"/>
    </source>
</evidence>
<organism evidence="1 2">
    <name type="scientific">Paramarasmius palmivorus</name>
    <dbReference type="NCBI Taxonomy" id="297713"/>
    <lineage>
        <taxon>Eukaryota</taxon>
        <taxon>Fungi</taxon>
        <taxon>Dikarya</taxon>
        <taxon>Basidiomycota</taxon>
        <taxon>Agaricomycotina</taxon>
        <taxon>Agaricomycetes</taxon>
        <taxon>Agaricomycetidae</taxon>
        <taxon>Agaricales</taxon>
        <taxon>Marasmiineae</taxon>
        <taxon>Marasmiaceae</taxon>
        <taxon>Paramarasmius</taxon>
    </lineage>
</organism>
<evidence type="ECO:0000313" key="1">
    <source>
        <dbReference type="EMBL" id="KAK7049956.1"/>
    </source>
</evidence>
<dbReference type="Proteomes" id="UP001383192">
    <property type="component" value="Unassembled WGS sequence"/>
</dbReference>
<evidence type="ECO:0008006" key="3">
    <source>
        <dbReference type="Google" id="ProtNLM"/>
    </source>
</evidence>
<accession>A0AAW0DDP2</accession>
<name>A0AAW0DDP2_9AGAR</name>
<comment type="caution">
    <text evidence="1">The sequence shown here is derived from an EMBL/GenBank/DDBJ whole genome shotgun (WGS) entry which is preliminary data.</text>
</comment>
<dbReference type="EMBL" id="JAYKXP010000015">
    <property type="protein sequence ID" value="KAK7049956.1"/>
    <property type="molecule type" value="Genomic_DNA"/>
</dbReference>
<reference evidence="1 2" key="1">
    <citation type="submission" date="2024-01" db="EMBL/GenBank/DDBJ databases">
        <title>A draft genome for a cacao thread blight-causing isolate of Paramarasmius palmivorus.</title>
        <authorList>
            <person name="Baruah I.K."/>
            <person name="Bukari Y."/>
            <person name="Amoako-Attah I."/>
            <person name="Meinhardt L.W."/>
            <person name="Bailey B.A."/>
            <person name="Cohen S.P."/>
        </authorList>
    </citation>
    <scope>NUCLEOTIDE SEQUENCE [LARGE SCALE GENOMIC DNA]</scope>
    <source>
        <strain evidence="1 2">GH-12</strain>
    </source>
</reference>
<dbReference type="Pfam" id="PF06293">
    <property type="entry name" value="Kdo"/>
    <property type="match status" value="1"/>
</dbReference>
<gene>
    <name evidence="1" type="ORF">VNI00_005387</name>
</gene>
<sequence length="556" mass="62465">MATDIRYILVDHKNHPIGEPSKVSCLDTDPVDGLKEKVKEKEQLELPTSRFDVWRCTNRELKLDGEDAVAHIQEAFSKEQVEYLEVQRTIAGLQFKEEEILIIRLSGSVAESQAKRKRDEVDDIEDPAIKRLRTETAQSPLTLALPKVYHGFDTIPIDLLCETFGRFKDRCCAPPSQKAFVFLGELAHVACAWYPSDAERAEALRTVLEKHTGFVFHTETTGCTKYIPDGNTGVDVMAAVTMEVKEDGPALDQTIACYAKFLKQAYDTYGRYEAAFPSILLPQRGSTIGFYGAMWDGRMRVEPLTPIFDLSAHYLDAYARRAIASSLDAFMETVPILQAHYANLKARVEQNSCPPPPRLFEARGYPYLTSYQINGKETLVTFETRLDDKNLVFFVSDGSAEYVVKFTQRYSEKAHRYLASIGAAPKLWQCKELPGGWIAVLMDKSNYTSYSGMSLSNERRERVRHKVTEVVQMLHAHGFVHGDIRDVNLLVDKESLASEGGVKVHFLDFDSAGPIGEARYPYDVNMVSMKRPAGVEGGGIITKQLDLETISYLDGL</sequence>
<dbReference type="InterPro" id="IPR011009">
    <property type="entry name" value="Kinase-like_dom_sf"/>
</dbReference>
<keyword evidence="2" id="KW-1185">Reference proteome</keyword>
<dbReference type="SUPFAM" id="SSF56112">
    <property type="entry name" value="Protein kinase-like (PK-like)"/>
    <property type="match status" value="1"/>
</dbReference>
<protein>
    <recommendedName>
        <fullName evidence="3">Non-specific serine/threonine protein kinase</fullName>
    </recommendedName>
</protein>
<dbReference type="AlphaFoldDB" id="A0AAW0DDP2"/>
<proteinExistence type="predicted"/>